<reference evidence="2 3" key="2">
    <citation type="submission" date="2019-09" db="EMBL/GenBank/DDBJ databases">
        <authorList>
            <person name="Jin C."/>
        </authorList>
    </citation>
    <scope>NUCLEOTIDE SEQUENCE [LARGE SCALE GENOMIC DNA]</scope>
    <source>
        <strain evidence="2 3">BN140078</strain>
    </source>
</reference>
<dbReference type="RefSeq" id="WP_149841058.1">
    <property type="nucleotide sequence ID" value="NZ_VUOC01000004.1"/>
</dbReference>
<keyword evidence="1" id="KW-1133">Transmembrane helix</keyword>
<feature type="transmembrane region" description="Helical" evidence="1">
    <location>
        <begin position="143"/>
        <end position="165"/>
    </location>
</feature>
<feature type="transmembrane region" description="Helical" evidence="1">
    <location>
        <begin position="177"/>
        <end position="195"/>
    </location>
</feature>
<feature type="transmembrane region" description="Helical" evidence="1">
    <location>
        <begin position="34"/>
        <end position="55"/>
    </location>
</feature>
<organism evidence="2 3">
    <name type="scientific">Chitinophaga agrisoli</name>
    <dbReference type="NCBI Taxonomy" id="2607653"/>
    <lineage>
        <taxon>Bacteria</taxon>
        <taxon>Pseudomonadati</taxon>
        <taxon>Bacteroidota</taxon>
        <taxon>Chitinophagia</taxon>
        <taxon>Chitinophagales</taxon>
        <taxon>Chitinophagaceae</taxon>
        <taxon>Chitinophaga</taxon>
    </lineage>
</organism>
<feature type="transmembrane region" description="Helical" evidence="1">
    <location>
        <begin position="481"/>
        <end position="499"/>
    </location>
</feature>
<keyword evidence="1" id="KW-0472">Membrane</keyword>
<protein>
    <recommendedName>
        <fullName evidence="4">Dolichyl-phosphate-mannose-protein mannosyltransferase</fullName>
    </recommendedName>
</protein>
<comment type="caution">
    <text evidence="2">The sequence shown here is derived from an EMBL/GenBank/DDBJ whole genome shotgun (WGS) entry which is preliminary data.</text>
</comment>
<feature type="transmembrane region" description="Helical" evidence="1">
    <location>
        <begin position="215"/>
        <end position="234"/>
    </location>
</feature>
<dbReference type="Proteomes" id="UP000324611">
    <property type="component" value="Unassembled WGS sequence"/>
</dbReference>
<name>A0A5B2VLD4_9BACT</name>
<feature type="transmembrane region" description="Helical" evidence="1">
    <location>
        <begin position="454"/>
        <end position="475"/>
    </location>
</feature>
<dbReference type="AlphaFoldDB" id="A0A5B2VLD4"/>
<feature type="transmembrane region" description="Helical" evidence="1">
    <location>
        <begin position="106"/>
        <end position="131"/>
    </location>
</feature>
<keyword evidence="3" id="KW-1185">Reference proteome</keyword>
<feature type="transmembrane region" description="Helical" evidence="1">
    <location>
        <begin position="419"/>
        <end position="442"/>
    </location>
</feature>
<gene>
    <name evidence="2" type="ORF">F0L74_27225</name>
</gene>
<sequence length="507" mass="58813">MKTLKIDIKWFRIARHVPVSSPFIDWLWSAKAKVWMCTLYGIAIVLQIIFYKYHYPYPSFFPDSYSYIEAAAKDWDVNIWATGYSSFLAIFNYFSTSHVSLVVFQYLFLQAGILYFILSVSFLLGVGRVTLHVLLIGNLFNPLLLYVANFVSSDAVFTGVSLIWITQLLWILFRPSVYLFLFHAIALLVAFSVRYNALYYPVISLLVIAVSKNGVWKRLVGVMVVVLLMGGYVVRTMYLHYKVTGFAQFSIFGGWQLASNALFAYSHVVPLDPIETVPHELKELHAVTNRHMRYMDSVLQRPDMELSIYYLWDNRAPLKTYMHERFKEDDSTEIFKRWAAVSPLYGKYGAFLIKRHPGAFMRYYLIPNMIHYYVPPTEFLIVYNMGRDTLDNIAVSWFRLKSNKVHSSSSGREIKIVKVFPLFLAMVNWVFVSSYVILILLFRSGLESSFFKTAINLVAFVWICNLLFGVFSSPVVLRYQVFPQIFTLTFSLLILSYIVQLSNFKKT</sequence>
<proteinExistence type="predicted"/>
<evidence type="ECO:0000256" key="1">
    <source>
        <dbReference type="SAM" id="Phobius"/>
    </source>
</evidence>
<reference evidence="2 3" key="1">
    <citation type="submission" date="2019-09" db="EMBL/GenBank/DDBJ databases">
        <title>Chitinophaga ginsengihumi sp. nov., isolated from soil of ginseng rhizosphere.</title>
        <authorList>
            <person name="Lee J."/>
        </authorList>
    </citation>
    <scope>NUCLEOTIDE SEQUENCE [LARGE SCALE GENOMIC DNA]</scope>
    <source>
        <strain evidence="2 3">BN140078</strain>
    </source>
</reference>
<keyword evidence="1" id="KW-0812">Transmembrane</keyword>
<evidence type="ECO:0000313" key="3">
    <source>
        <dbReference type="Proteomes" id="UP000324611"/>
    </source>
</evidence>
<accession>A0A5B2VLD4</accession>
<dbReference type="EMBL" id="VUOC01000004">
    <property type="protein sequence ID" value="KAA2239881.1"/>
    <property type="molecule type" value="Genomic_DNA"/>
</dbReference>
<evidence type="ECO:0000313" key="2">
    <source>
        <dbReference type="EMBL" id="KAA2239881.1"/>
    </source>
</evidence>
<evidence type="ECO:0008006" key="4">
    <source>
        <dbReference type="Google" id="ProtNLM"/>
    </source>
</evidence>